<name>H8GK69_METAL</name>
<dbReference type="HOGENOM" id="CLU_115347_0_0_6"/>
<evidence type="ECO:0000313" key="3">
    <source>
        <dbReference type="EMBL" id="EIC29193.1"/>
    </source>
</evidence>
<feature type="transmembrane region" description="Helical" evidence="1">
    <location>
        <begin position="90"/>
        <end position="110"/>
    </location>
</feature>
<dbReference type="PIRSF" id="PIRSF032086">
    <property type="entry name" value="UCP032086"/>
    <property type="match status" value="1"/>
</dbReference>
<evidence type="ECO:0000259" key="2">
    <source>
        <dbReference type="Pfam" id="PF06181"/>
    </source>
</evidence>
<dbReference type="Pfam" id="PF06181">
    <property type="entry name" value="Urate_ox_N"/>
    <property type="match status" value="1"/>
</dbReference>
<evidence type="ECO:0000256" key="1">
    <source>
        <dbReference type="SAM" id="Phobius"/>
    </source>
</evidence>
<dbReference type="eggNOG" id="COG3748">
    <property type="taxonomic scope" value="Bacteria"/>
</dbReference>
<sequence length="234" mass="25358">MGIVTTNAGLEMLLRWGHLLGGITWIGLLYYFNLVQSEYFKEAEASAKSDALQKLVPRALWWFRWGAVVTLLTGLGMFAVSGGRIASMDIYLGALLGILMFTNVWLIIWPNQKVVIASAKQVALGGAALPNAADALAAAGLASRTNTLFSIPMLFFMAASSHYPHLTFKPLPFIIAVAIILLLQYNGAYLALKRFELVKKLPAGGKMKFYASIGGVIHCGLALAVVLFLLLDLL</sequence>
<keyword evidence="1" id="KW-0472">Membrane</keyword>
<keyword evidence="4" id="KW-1185">Reference proteome</keyword>
<dbReference type="InterPro" id="IPR016988">
    <property type="entry name" value="UCP032086"/>
</dbReference>
<dbReference type="EMBL" id="CM001475">
    <property type="protein sequence ID" value="EIC29193.1"/>
    <property type="molecule type" value="Genomic_DNA"/>
</dbReference>
<keyword evidence="1" id="KW-1133">Transmembrane helix</keyword>
<dbReference type="InterPro" id="IPR010389">
    <property type="entry name" value="Urate_ox_N"/>
</dbReference>
<feature type="transmembrane region" description="Helical" evidence="1">
    <location>
        <begin position="12"/>
        <end position="32"/>
    </location>
</feature>
<feature type="transmembrane region" description="Helical" evidence="1">
    <location>
        <begin position="213"/>
        <end position="231"/>
    </location>
</feature>
<accession>H8GK69</accession>
<feature type="transmembrane region" description="Helical" evidence="1">
    <location>
        <begin position="171"/>
        <end position="192"/>
    </location>
</feature>
<organism evidence="3 4">
    <name type="scientific">Methylomicrobium album BG8</name>
    <dbReference type="NCBI Taxonomy" id="686340"/>
    <lineage>
        <taxon>Bacteria</taxon>
        <taxon>Pseudomonadati</taxon>
        <taxon>Pseudomonadota</taxon>
        <taxon>Gammaproteobacteria</taxon>
        <taxon>Methylococcales</taxon>
        <taxon>Methylococcaceae</taxon>
        <taxon>Methylomicrobium</taxon>
    </lineage>
</organism>
<dbReference type="Proteomes" id="UP000005090">
    <property type="component" value="Chromosome"/>
</dbReference>
<dbReference type="AlphaFoldDB" id="H8GK69"/>
<feature type="transmembrane region" description="Helical" evidence="1">
    <location>
        <begin position="59"/>
        <end position="78"/>
    </location>
</feature>
<dbReference type="RefSeq" id="WP_005370886.1">
    <property type="nucleotide sequence ID" value="NZ_CM001475.1"/>
</dbReference>
<gene>
    <name evidence="3" type="ORF">Metal_1408</name>
</gene>
<keyword evidence="1" id="KW-0812">Transmembrane</keyword>
<reference evidence="3 4" key="1">
    <citation type="journal article" date="2013" name="Genome Announc.">
        <title>Genome Sequence of the Obligate Gammaproteobacterial Methanotroph Methylomicrobium album Strain BG8.</title>
        <authorList>
            <person name="Kits K.D."/>
            <person name="Kalyuzhnaya M.G."/>
            <person name="Klotz M.G."/>
            <person name="Jetten M.S."/>
            <person name="Op den Camp H.J."/>
            <person name="Vuilleumier S."/>
            <person name="Bringel F."/>
            <person name="Dispirito A.A."/>
            <person name="Murrell J.C."/>
            <person name="Bruce D."/>
            <person name="Cheng J.F."/>
            <person name="Copeland A."/>
            <person name="Goodwin L."/>
            <person name="Hauser L."/>
            <person name="Lajus A."/>
            <person name="Land M.L."/>
            <person name="Lapidus A."/>
            <person name="Lucas S."/>
            <person name="Medigue C."/>
            <person name="Pitluck S."/>
            <person name="Woyke T."/>
            <person name="Zeytun A."/>
            <person name="Stein L.Y."/>
        </authorList>
    </citation>
    <scope>NUCLEOTIDE SEQUENCE [LARGE SCALE GENOMIC DNA]</scope>
    <source>
        <strain evidence="3 4">BG8</strain>
    </source>
</reference>
<evidence type="ECO:0000313" key="4">
    <source>
        <dbReference type="Proteomes" id="UP000005090"/>
    </source>
</evidence>
<feature type="domain" description="Urate oxidase N-terminal" evidence="2">
    <location>
        <begin position="90"/>
        <end position="191"/>
    </location>
</feature>
<protein>
    <submittedName>
        <fullName evidence="3">Putative membrane protein</fullName>
    </submittedName>
</protein>
<proteinExistence type="predicted"/>
<dbReference type="STRING" id="686340.Metal_1408"/>